<reference evidence="13 14" key="1">
    <citation type="submission" date="2017-04" db="EMBL/GenBank/DDBJ databases">
        <title>Kefir bacterial isolates.</title>
        <authorList>
            <person name="Kim Y."/>
            <person name="Blasche S."/>
            <person name="Patil K.R."/>
        </authorList>
    </citation>
    <scope>NUCLEOTIDE SEQUENCE [LARGE SCALE GENOMIC DNA]</scope>
    <source>
        <strain evidence="13 14">KR-2</strain>
    </source>
</reference>
<keyword evidence="9 11" id="KW-0472">Membrane</keyword>
<comment type="subcellular location">
    <subcellularLocation>
        <location evidence="1">Cell inner membrane</location>
        <topology evidence="1">Single-pass membrane protein</topology>
        <orientation evidence="1">Periplasmic side</orientation>
    </subcellularLocation>
</comment>
<keyword evidence="8 11" id="KW-1133">Transmembrane helix</keyword>
<evidence type="ECO:0000256" key="3">
    <source>
        <dbReference type="ARBA" id="ARBA00022448"/>
    </source>
</evidence>
<dbReference type="InterPro" id="IPR051045">
    <property type="entry name" value="TonB-dependent_transducer"/>
</dbReference>
<dbReference type="SUPFAM" id="SSF74653">
    <property type="entry name" value="TolA/TonB C-terminal domain"/>
    <property type="match status" value="1"/>
</dbReference>
<evidence type="ECO:0000256" key="11">
    <source>
        <dbReference type="SAM" id="Phobius"/>
    </source>
</evidence>
<dbReference type="PANTHER" id="PTHR33446:SF2">
    <property type="entry name" value="PROTEIN TONB"/>
    <property type="match status" value="1"/>
</dbReference>
<dbReference type="GO" id="GO:0015031">
    <property type="term" value="P:protein transport"/>
    <property type="evidence" value="ECO:0007669"/>
    <property type="project" value="UniProtKB-KW"/>
</dbReference>
<evidence type="ECO:0000256" key="8">
    <source>
        <dbReference type="ARBA" id="ARBA00022989"/>
    </source>
</evidence>
<protein>
    <recommendedName>
        <fullName evidence="12">TonB C-terminal domain-containing protein</fullName>
    </recommendedName>
</protein>
<feature type="compositionally biased region" description="Low complexity" evidence="10">
    <location>
        <begin position="93"/>
        <end position="105"/>
    </location>
</feature>
<dbReference type="RefSeq" id="WP_095351674.1">
    <property type="nucleotide sequence ID" value="NZ_NDFO01000011.1"/>
</dbReference>
<evidence type="ECO:0000256" key="1">
    <source>
        <dbReference type="ARBA" id="ARBA00004383"/>
    </source>
</evidence>
<comment type="caution">
    <text evidence="13">The sequence shown here is derived from an EMBL/GenBank/DDBJ whole genome shotgun (WGS) entry which is preliminary data.</text>
</comment>
<dbReference type="Pfam" id="PF03544">
    <property type="entry name" value="TonB_C"/>
    <property type="match status" value="1"/>
</dbReference>
<dbReference type="EMBL" id="NDFP01000001">
    <property type="protein sequence ID" value="PAL29106.1"/>
    <property type="molecule type" value="Genomic_DNA"/>
</dbReference>
<name>A0A270BYF0_9PROT</name>
<keyword evidence="14" id="KW-1185">Reference proteome</keyword>
<dbReference type="InterPro" id="IPR037682">
    <property type="entry name" value="TonB_C"/>
</dbReference>
<evidence type="ECO:0000313" key="14">
    <source>
        <dbReference type="Proteomes" id="UP000216033"/>
    </source>
</evidence>
<accession>A0A270BYF0</accession>
<dbReference type="InterPro" id="IPR006260">
    <property type="entry name" value="TonB/TolA_C"/>
</dbReference>
<evidence type="ECO:0000256" key="9">
    <source>
        <dbReference type="ARBA" id="ARBA00023136"/>
    </source>
</evidence>
<dbReference type="PANTHER" id="PTHR33446">
    <property type="entry name" value="PROTEIN TONB-RELATED"/>
    <property type="match status" value="1"/>
</dbReference>
<keyword evidence="3" id="KW-0813">Transport</keyword>
<gene>
    <name evidence="13" type="ORF">B9K05_00010</name>
</gene>
<keyword evidence="5" id="KW-0997">Cell inner membrane</keyword>
<feature type="compositionally biased region" description="Basic and acidic residues" evidence="10">
    <location>
        <begin position="1"/>
        <end position="10"/>
    </location>
</feature>
<evidence type="ECO:0000256" key="10">
    <source>
        <dbReference type="SAM" id="MobiDB-lite"/>
    </source>
</evidence>
<feature type="region of interest" description="Disordered" evidence="10">
    <location>
        <begin position="91"/>
        <end position="218"/>
    </location>
</feature>
<dbReference type="OrthoDB" id="7284512at2"/>
<dbReference type="GO" id="GO:0031992">
    <property type="term" value="F:energy transducer activity"/>
    <property type="evidence" value="ECO:0007669"/>
    <property type="project" value="TreeGrafter"/>
</dbReference>
<dbReference type="STRING" id="1231343.Absy_024_067"/>
<organism evidence="13 14">
    <name type="scientific">Acetobacter syzygii</name>
    <dbReference type="NCBI Taxonomy" id="146476"/>
    <lineage>
        <taxon>Bacteria</taxon>
        <taxon>Pseudomonadati</taxon>
        <taxon>Pseudomonadota</taxon>
        <taxon>Alphaproteobacteria</taxon>
        <taxon>Acetobacterales</taxon>
        <taxon>Acetobacteraceae</taxon>
        <taxon>Acetobacter</taxon>
    </lineage>
</organism>
<feature type="region of interest" description="Disordered" evidence="10">
    <location>
        <begin position="1"/>
        <end position="25"/>
    </location>
</feature>
<feature type="domain" description="TonB C-terminal" evidence="12">
    <location>
        <begin position="214"/>
        <end position="300"/>
    </location>
</feature>
<keyword evidence="7" id="KW-0653">Protein transport</keyword>
<dbReference type="NCBIfam" id="TIGR01352">
    <property type="entry name" value="tonB_Cterm"/>
    <property type="match status" value="1"/>
</dbReference>
<comment type="similarity">
    <text evidence="2">Belongs to the TonB family.</text>
</comment>
<evidence type="ECO:0000259" key="12">
    <source>
        <dbReference type="PROSITE" id="PS52015"/>
    </source>
</evidence>
<dbReference type="GO" id="GO:0055085">
    <property type="term" value="P:transmembrane transport"/>
    <property type="evidence" value="ECO:0007669"/>
    <property type="project" value="InterPro"/>
</dbReference>
<evidence type="ECO:0000256" key="6">
    <source>
        <dbReference type="ARBA" id="ARBA00022692"/>
    </source>
</evidence>
<dbReference type="Gene3D" id="3.30.1150.10">
    <property type="match status" value="1"/>
</dbReference>
<evidence type="ECO:0000256" key="4">
    <source>
        <dbReference type="ARBA" id="ARBA00022475"/>
    </source>
</evidence>
<keyword evidence="4" id="KW-1003">Cell membrane</keyword>
<evidence type="ECO:0000256" key="7">
    <source>
        <dbReference type="ARBA" id="ARBA00022927"/>
    </source>
</evidence>
<proteinExistence type="inferred from homology"/>
<feature type="compositionally biased region" description="Low complexity" evidence="10">
    <location>
        <begin position="180"/>
        <end position="206"/>
    </location>
</feature>
<dbReference type="GO" id="GO:0098797">
    <property type="term" value="C:plasma membrane protein complex"/>
    <property type="evidence" value="ECO:0007669"/>
    <property type="project" value="TreeGrafter"/>
</dbReference>
<dbReference type="AlphaFoldDB" id="A0A270BYF0"/>
<evidence type="ECO:0000256" key="2">
    <source>
        <dbReference type="ARBA" id="ARBA00006555"/>
    </source>
</evidence>
<sequence length="300" mass="31574">MSRWHTDRQDPAQQEHGPTLSPPAGRLAKVTGRQALALGLSRQSRLVWLLAFALAVFAHLIMTLWLMMTVAPQTGTQEPVAVSMLFEAPPAPLSASSQSREQNNPAPQPQVQPEPAMKNVPDMNDPALEKDMEAVPPPPVLPEAEQSLAAPALPKKMVMPDRPIQHDGKHSMSAKHVPEAEAATGAVASASVKTTSAASGGQAATPPSVPSAGRTGSMQLTCSAPEAHYPVSARHLHEEGEAVAEVSLNSKGQVVAARLVKSTGYDDLDDQALQTVKNLHCTAPGSAAVTGRIPVGFHIQ</sequence>
<evidence type="ECO:0000256" key="5">
    <source>
        <dbReference type="ARBA" id="ARBA00022519"/>
    </source>
</evidence>
<evidence type="ECO:0000313" key="13">
    <source>
        <dbReference type="EMBL" id="PAL29106.1"/>
    </source>
</evidence>
<dbReference type="Proteomes" id="UP000216033">
    <property type="component" value="Unassembled WGS sequence"/>
</dbReference>
<feature type="transmembrane region" description="Helical" evidence="11">
    <location>
        <begin position="46"/>
        <end position="68"/>
    </location>
</feature>
<dbReference type="PROSITE" id="PS52015">
    <property type="entry name" value="TONB_CTD"/>
    <property type="match status" value="1"/>
</dbReference>
<keyword evidence="6 11" id="KW-0812">Transmembrane</keyword>